<dbReference type="AlphaFoldDB" id="A0AAD7SEC2"/>
<feature type="non-terminal residue" evidence="2">
    <location>
        <position position="91"/>
    </location>
</feature>
<feature type="region of interest" description="Disordered" evidence="1">
    <location>
        <begin position="1"/>
        <end position="20"/>
    </location>
</feature>
<comment type="caution">
    <text evidence="2">The sequence shown here is derived from an EMBL/GenBank/DDBJ whole genome shotgun (WGS) entry which is preliminary data.</text>
</comment>
<dbReference type="EMBL" id="JAINUG010000073">
    <property type="protein sequence ID" value="KAJ8401019.1"/>
    <property type="molecule type" value="Genomic_DNA"/>
</dbReference>
<evidence type="ECO:0000313" key="3">
    <source>
        <dbReference type="Proteomes" id="UP001221898"/>
    </source>
</evidence>
<organism evidence="2 3">
    <name type="scientific">Aldrovandia affinis</name>
    <dbReference type="NCBI Taxonomy" id="143900"/>
    <lineage>
        <taxon>Eukaryota</taxon>
        <taxon>Metazoa</taxon>
        <taxon>Chordata</taxon>
        <taxon>Craniata</taxon>
        <taxon>Vertebrata</taxon>
        <taxon>Euteleostomi</taxon>
        <taxon>Actinopterygii</taxon>
        <taxon>Neopterygii</taxon>
        <taxon>Teleostei</taxon>
        <taxon>Notacanthiformes</taxon>
        <taxon>Halosauridae</taxon>
        <taxon>Aldrovandia</taxon>
    </lineage>
</organism>
<name>A0AAD7SEC2_9TELE</name>
<proteinExistence type="predicted"/>
<gene>
    <name evidence="2" type="ORF">AAFF_G00389760</name>
</gene>
<keyword evidence="3" id="KW-1185">Reference proteome</keyword>
<evidence type="ECO:0000256" key="1">
    <source>
        <dbReference type="SAM" id="MobiDB-lite"/>
    </source>
</evidence>
<dbReference type="Proteomes" id="UP001221898">
    <property type="component" value="Unassembled WGS sequence"/>
</dbReference>
<evidence type="ECO:0000313" key="2">
    <source>
        <dbReference type="EMBL" id="KAJ8401019.1"/>
    </source>
</evidence>
<protein>
    <submittedName>
        <fullName evidence="2">Uncharacterized protein</fullName>
    </submittedName>
</protein>
<accession>A0AAD7SEC2</accession>
<reference evidence="2" key="1">
    <citation type="journal article" date="2023" name="Science">
        <title>Genome structures resolve the early diversification of teleost fishes.</title>
        <authorList>
            <person name="Parey E."/>
            <person name="Louis A."/>
            <person name="Montfort J."/>
            <person name="Bouchez O."/>
            <person name="Roques C."/>
            <person name="Iampietro C."/>
            <person name="Lluch J."/>
            <person name="Castinel A."/>
            <person name="Donnadieu C."/>
            <person name="Desvignes T."/>
            <person name="Floi Bucao C."/>
            <person name="Jouanno E."/>
            <person name="Wen M."/>
            <person name="Mejri S."/>
            <person name="Dirks R."/>
            <person name="Jansen H."/>
            <person name="Henkel C."/>
            <person name="Chen W.J."/>
            <person name="Zahm M."/>
            <person name="Cabau C."/>
            <person name="Klopp C."/>
            <person name="Thompson A.W."/>
            <person name="Robinson-Rechavi M."/>
            <person name="Braasch I."/>
            <person name="Lecointre G."/>
            <person name="Bobe J."/>
            <person name="Postlethwait J.H."/>
            <person name="Berthelot C."/>
            <person name="Roest Crollius H."/>
            <person name="Guiguen Y."/>
        </authorList>
    </citation>
    <scope>NUCLEOTIDE SEQUENCE</scope>
    <source>
        <strain evidence="2">NC1722</strain>
    </source>
</reference>
<sequence>MWTSREAPAFFGSLGSESPRSRQKFCGMFCPVEGSADNKTLDFDALSVGRTGARGGKRVIDTQGDISQPVLRKVEFRRSAGKETLQNLDEE</sequence>